<dbReference type="HOGENOM" id="CLU_1961785_0_0_1"/>
<dbReference type="AlphaFoldDB" id="E9GA45"/>
<evidence type="ECO:0000313" key="2">
    <source>
        <dbReference type="Proteomes" id="UP000000305"/>
    </source>
</evidence>
<name>E9GA45_DAPPU</name>
<evidence type="ECO:0000313" key="1">
    <source>
        <dbReference type="EMBL" id="EFX83677.1"/>
    </source>
</evidence>
<sequence>MGLPHFAFSHRKRGKALENFSSGEFTMRILLLRIHHRHRGSVLLYYKIGAKHQQRRIAGSTILSVAPCISNMVKCIKNYAVCDNCFASEREATPCTYPANITKEDHQQSLHQQTQTSVGSVGYVTSFE</sequence>
<accession>E9GA45</accession>
<proteinExistence type="predicted"/>
<protein>
    <submittedName>
        <fullName evidence="1">Uncharacterized protein</fullName>
    </submittedName>
</protein>
<dbReference type="EMBL" id="GL732536">
    <property type="protein sequence ID" value="EFX83677.1"/>
    <property type="molecule type" value="Genomic_DNA"/>
</dbReference>
<dbReference type="KEGG" id="dpx:DAPPUDRAFT_100344"/>
<organism evidence="1 2">
    <name type="scientific">Daphnia pulex</name>
    <name type="common">Water flea</name>
    <dbReference type="NCBI Taxonomy" id="6669"/>
    <lineage>
        <taxon>Eukaryota</taxon>
        <taxon>Metazoa</taxon>
        <taxon>Ecdysozoa</taxon>
        <taxon>Arthropoda</taxon>
        <taxon>Crustacea</taxon>
        <taxon>Branchiopoda</taxon>
        <taxon>Diplostraca</taxon>
        <taxon>Cladocera</taxon>
        <taxon>Anomopoda</taxon>
        <taxon>Daphniidae</taxon>
        <taxon>Daphnia</taxon>
    </lineage>
</organism>
<dbReference type="InParanoid" id="E9GA45"/>
<gene>
    <name evidence="1" type="ORF">DAPPUDRAFT_100344</name>
</gene>
<reference evidence="1 2" key="1">
    <citation type="journal article" date="2011" name="Science">
        <title>The ecoresponsive genome of Daphnia pulex.</title>
        <authorList>
            <person name="Colbourne J.K."/>
            <person name="Pfrender M.E."/>
            <person name="Gilbert D."/>
            <person name="Thomas W.K."/>
            <person name="Tucker A."/>
            <person name="Oakley T.H."/>
            <person name="Tokishita S."/>
            <person name="Aerts A."/>
            <person name="Arnold G.J."/>
            <person name="Basu M.K."/>
            <person name="Bauer D.J."/>
            <person name="Caceres C.E."/>
            <person name="Carmel L."/>
            <person name="Casola C."/>
            <person name="Choi J.H."/>
            <person name="Detter J.C."/>
            <person name="Dong Q."/>
            <person name="Dusheyko S."/>
            <person name="Eads B.D."/>
            <person name="Frohlich T."/>
            <person name="Geiler-Samerotte K.A."/>
            <person name="Gerlach D."/>
            <person name="Hatcher P."/>
            <person name="Jogdeo S."/>
            <person name="Krijgsveld J."/>
            <person name="Kriventseva E.V."/>
            <person name="Kultz D."/>
            <person name="Laforsch C."/>
            <person name="Lindquist E."/>
            <person name="Lopez J."/>
            <person name="Manak J.R."/>
            <person name="Muller J."/>
            <person name="Pangilinan J."/>
            <person name="Patwardhan R.P."/>
            <person name="Pitluck S."/>
            <person name="Pritham E.J."/>
            <person name="Rechtsteiner A."/>
            <person name="Rho M."/>
            <person name="Rogozin I.B."/>
            <person name="Sakarya O."/>
            <person name="Salamov A."/>
            <person name="Schaack S."/>
            <person name="Shapiro H."/>
            <person name="Shiga Y."/>
            <person name="Skalitzky C."/>
            <person name="Smith Z."/>
            <person name="Souvorov A."/>
            <person name="Sung W."/>
            <person name="Tang Z."/>
            <person name="Tsuchiya D."/>
            <person name="Tu H."/>
            <person name="Vos H."/>
            <person name="Wang M."/>
            <person name="Wolf Y.I."/>
            <person name="Yamagata H."/>
            <person name="Yamada T."/>
            <person name="Ye Y."/>
            <person name="Shaw J.R."/>
            <person name="Andrews J."/>
            <person name="Crease T.J."/>
            <person name="Tang H."/>
            <person name="Lucas S.M."/>
            <person name="Robertson H.M."/>
            <person name="Bork P."/>
            <person name="Koonin E.V."/>
            <person name="Zdobnov E.M."/>
            <person name="Grigoriev I.V."/>
            <person name="Lynch M."/>
            <person name="Boore J.L."/>
        </authorList>
    </citation>
    <scope>NUCLEOTIDE SEQUENCE [LARGE SCALE GENOMIC DNA]</scope>
</reference>
<keyword evidence="2" id="KW-1185">Reference proteome</keyword>
<dbReference type="Proteomes" id="UP000000305">
    <property type="component" value="Unassembled WGS sequence"/>
</dbReference>